<name>A0A914B8B8_PATMI</name>
<organism evidence="18 19">
    <name type="scientific">Patiria miniata</name>
    <name type="common">Bat star</name>
    <name type="synonym">Asterina miniata</name>
    <dbReference type="NCBI Taxonomy" id="46514"/>
    <lineage>
        <taxon>Eukaryota</taxon>
        <taxon>Metazoa</taxon>
        <taxon>Echinodermata</taxon>
        <taxon>Eleutherozoa</taxon>
        <taxon>Asterozoa</taxon>
        <taxon>Asteroidea</taxon>
        <taxon>Valvatacea</taxon>
        <taxon>Valvatida</taxon>
        <taxon>Asterinidae</taxon>
        <taxon>Patiria</taxon>
    </lineage>
</organism>
<evidence type="ECO:0000256" key="9">
    <source>
        <dbReference type="ARBA" id="ARBA00022963"/>
    </source>
</evidence>
<evidence type="ECO:0000256" key="11">
    <source>
        <dbReference type="ARBA" id="ARBA00023098"/>
    </source>
</evidence>
<dbReference type="Gene3D" id="3.40.50.1820">
    <property type="entry name" value="alpha/beta hydrolase"/>
    <property type="match status" value="1"/>
</dbReference>
<dbReference type="OrthoDB" id="438440at2759"/>
<evidence type="ECO:0000259" key="17">
    <source>
        <dbReference type="Pfam" id="PF01764"/>
    </source>
</evidence>
<keyword evidence="8" id="KW-0106">Calcium</keyword>
<evidence type="ECO:0000256" key="5">
    <source>
        <dbReference type="ARBA" id="ARBA00022692"/>
    </source>
</evidence>
<feature type="transmembrane region" description="Helical" evidence="16">
    <location>
        <begin position="134"/>
        <end position="156"/>
    </location>
</feature>
<feature type="region of interest" description="Disordered" evidence="15">
    <location>
        <begin position="674"/>
        <end position="770"/>
    </location>
</feature>
<dbReference type="GO" id="GO:0019369">
    <property type="term" value="P:arachidonate metabolic process"/>
    <property type="evidence" value="ECO:0007669"/>
    <property type="project" value="TreeGrafter"/>
</dbReference>
<feature type="transmembrane region" description="Helical" evidence="16">
    <location>
        <begin position="18"/>
        <end position="43"/>
    </location>
</feature>
<proteinExistence type="predicted"/>
<dbReference type="PANTHER" id="PTHR45792">
    <property type="entry name" value="DIACYLGLYCEROL LIPASE HOMOLOG-RELATED"/>
    <property type="match status" value="1"/>
</dbReference>
<evidence type="ECO:0000256" key="8">
    <source>
        <dbReference type="ARBA" id="ARBA00022837"/>
    </source>
</evidence>
<dbReference type="GeneID" id="119740956"/>
<dbReference type="GO" id="GO:0005737">
    <property type="term" value="C:cytoplasm"/>
    <property type="evidence" value="ECO:0007669"/>
    <property type="project" value="TreeGrafter"/>
</dbReference>
<protein>
    <recommendedName>
        <fullName evidence="14">sn-1-specific diacylglycerol lipase</fullName>
        <ecNumber evidence="14">3.1.1.116</ecNumber>
    </recommendedName>
</protein>
<evidence type="ECO:0000256" key="15">
    <source>
        <dbReference type="SAM" id="MobiDB-lite"/>
    </source>
</evidence>
<dbReference type="CDD" id="cd00519">
    <property type="entry name" value="Lipase_3"/>
    <property type="match status" value="1"/>
</dbReference>
<dbReference type="InterPro" id="IPR029058">
    <property type="entry name" value="AB_hydrolase_fold"/>
</dbReference>
<evidence type="ECO:0000256" key="12">
    <source>
        <dbReference type="ARBA" id="ARBA00023136"/>
    </source>
</evidence>
<keyword evidence="4" id="KW-0597">Phosphoprotein</keyword>
<dbReference type="PANTHER" id="PTHR45792:SF8">
    <property type="entry name" value="DIACYLGLYCEROL LIPASE-ALPHA"/>
    <property type="match status" value="1"/>
</dbReference>
<dbReference type="GO" id="GO:0032590">
    <property type="term" value="C:dendrite membrane"/>
    <property type="evidence" value="ECO:0007669"/>
    <property type="project" value="TreeGrafter"/>
</dbReference>
<evidence type="ECO:0000256" key="13">
    <source>
        <dbReference type="ARBA" id="ARBA00024531"/>
    </source>
</evidence>
<evidence type="ECO:0000313" key="19">
    <source>
        <dbReference type="Proteomes" id="UP000887568"/>
    </source>
</evidence>
<keyword evidence="11" id="KW-0443">Lipid metabolism</keyword>
<dbReference type="EC" id="3.1.1.116" evidence="14"/>
<dbReference type="GO" id="GO:0046340">
    <property type="term" value="P:diacylglycerol catabolic process"/>
    <property type="evidence" value="ECO:0007669"/>
    <property type="project" value="TreeGrafter"/>
</dbReference>
<feature type="region of interest" description="Disordered" evidence="15">
    <location>
        <begin position="1026"/>
        <end position="1045"/>
    </location>
</feature>
<dbReference type="InterPro" id="IPR052214">
    <property type="entry name" value="DAG_Lipase-Related"/>
</dbReference>
<comment type="subcellular location">
    <subcellularLocation>
        <location evidence="2">Cell membrane</location>
        <topology evidence="2">Multi-pass membrane protein</topology>
    </subcellularLocation>
</comment>
<evidence type="ECO:0000256" key="1">
    <source>
        <dbReference type="ARBA" id="ARBA00001913"/>
    </source>
</evidence>
<evidence type="ECO:0000256" key="3">
    <source>
        <dbReference type="ARBA" id="ARBA00022475"/>
    </source>
</evidence>
<dbReference type="SUPFAM" id="SSF53474">
    <property type="entry name" value="alpha/beta-Hydrolases"/>
    <property type="match status" value="1"/>
</dbReference>
<feature type="compositionally biased region" description="Low complexity" evidence="15">
    <location>
        <begin position="704"/>
        <end position="713"/>
    </location>
</feature>
<dbReference type="Proteomes" id="UP000887568">
    <property type="component" value="Unplaced"/>
</dbReference>
<keyword evidence="3" id="KW-1003">Cell membrane</keyword>
<dbReference type="GO" id="GO:0098921">
    <property type="term" value="P:retrograde trans-synaptic signaling by endocannabinoid"/>
    <property type="evidence" value="ECO:0007669"/>
    <property type="project" value="TreeGrafter"/>
</dbReference>
<feature type="compositionally biased region" description="Polar residues" evidence="15">
    <location>
        <begin position="730"/>
        <end position="770"/>
    </location>
</feature>
<evidence type="ECO:0000313" key="18">
    <source>
        <dbReference type="EnsemblMetazoa" id="XP_038072401.1"/>
    </source>
</evidence>
<accession>A0A914B8B8</accession>
<feature type="domain" description="Fungal lipase-type" evidence="17">
    <location>
        <begin position="394"/>
        <end position="529"/>
    </location>
</feature>
<dbReference type="Pfam" id="PF01764">
    <property type="entry name" value="Lipase_3"/>
    <property type="match status" value="1"/>
</dbReference>
<sequence length="1057" mass="118826">MPGLVALRRRWSLGSDDLVLPGCTLFVIHVAWLIALSIILAVYQPHTEACSSSLRHYILGYVVILTACLVVEGLIVFVSMRGTIFYARPRSSMQYLLYGRTVLLLLCFIWIILGIVWLARWYSQCQVLAIKNSVLGIVVYNLLLFILILARTWCLYDSAGRSFVQLKRTEKQCAMRRSASRVERNRERQIKTRALYERKWEKRFRRYCCCIQAEEPQESAFAEIALLFSDFFRDLDIVPSDIVAGLMLLREEQKQSRRSMEQNPNNNVLKFLSGVPITADTKFADFSNHDECQEFEDLIYYYKYAAAAYGWPVYAMFHPARGCCHLIGRCSCCRSKDRFEYLDLSDDNCCGCNFRALKKLSGLEDADVVYATFHSAVWETPFFVALDHSRRKVIVSVRGTLSMQDWLTDLSADISEIPLENCPSDWFGHKGMVGAAVHIKKKLQEELILSRAFTHDPERGSQNYELVLVGHSLGAGTVSILSILLRPDYPKLQCYAYSPPGGLLSMPVVEHTKDFVTSLVIGKDIVTRVGLSQMECLRADLFDCIKRSTDTKWKIIFDGLLCCREISPKNLSPRDSDSSPSPPRLTKAFHPTNLSLLLTTHNPLYPPGRIMQIVRTNPKREGLNKKDCAWFAVWRDNTAFDEVLISPVMIGDHLPKNVMSALRKCLQYGRLHGAPRYSGRQFNRPSSPPHHRQLRKTVEKNETPSSSQSSPSSCLVVNPGSHGDAGPDMNCNTVTSSAGKTKTGPESQTGLPQSQVSTGHQTGMQRTGSASPVYASYESLPKTTGYPEGRAPLARFDTMSEMGSMSSFQSAITLEEPKPQQTHRMYDGYCYYVDEDLKSPVNAYQLHPKFDDSLNSNSSNQIVTTAFVEPKPDRTSASLSDKFMLHRDGSTKVMDRYGNVKGRTSTNDRYRLTYDSGSQSSVNKDVPARPEQLSFVDKNGSSYESSGNLSSDHSTSLPEALLGQAYTRYHSLSMDSNSPDFEDDFPSPITRPPQPDGTFRCGVVPMEAAELLQKRNDSRVVAVEMGQVDSDERKKGAKTTPAERVKMLRQKYGETKC</sequence>
<keyword evidence="12 16" id="KW-0472">Membrane</keyword>
<feature type="transmembrane region" description="Helical" evidence="16">
    <location>
        <begin position="58"/>
        <end position="80"/>
    </location>
</feature>
<evidence type="ECO:0000256" key="4">
    <source>
        <dbReference type="ARBA" id="ARBA00022553"/>
    </source>
</evidence>
<feature type="region of interest" description="Disordered" evidence="15">
    <location>
        <begin position="895"/>
        <end position="955"/>
    </location>
</feature>
<keyword evidence="19" id="KW-1185">Reference proteome</keyword>
<dbReference type="EnsemblMetazoa" id="XM_038216473.1">
    <property type="protein sequence ID" value="XP_038072401.1"/>
    <property type="gene ID" value="LOC119740956"/>
</dbReference>
<reference evidence="18" key="1">
    <citation type="submission" date="2022-11" db="UniProtKB">
        <authorList>
            <consortium name="EnsemblMetazoa"/>
        </authorList>
    </citation>
    <scope>IDENTIFICATION</scope>
</reference>
<keyword evidence="6" id="KW-0479">Metal-binding</keyword>
<dbReference type="AlphaFoldDB" id="A0A914B8B8"/>
<keyword evidence="10 16" id="KW-1133">Transmembrane helix</keyword>
<dbReference type="GO" id="GO:0046872">
    <property type="term" value="F:metal ion binding"/>
    <property type="evidence" value="ECO:0007669"/>
    <property type="project" value="UniProtKB-KW"/>
</dbReference>
<keyword evidence="9" id="KW-0442">Lipid degradation</keyword>
<comment type="catalytic activity">
    <reaction evidence="13">
        <text>a 1,2-diacyl-sn-glycerol + H2O = a 2-acylglycerol + a fatty acid + H(+)</text>
        <dbReference type="Rhea" id="RHEA:33275"/>
        <dbReference type="ChEBI" id="CHEBI:15377"/>
        <dbReference type="ChEBI" id="CHEBI:15378"/>
        <dbReference type="ChEBI" id="CHEBI:17389"/>
        <dbReference type="ChEBI" id="CHEBI:17815"/>
        <dbReference type="ChEBI" id="CHEBI:28868"/>
        <dbReference type="EC" id="3.1.1.116"/>
    </reaction>
    <physiologicalReaction direction="left-to-right" evidence="13">
        <dbReference type="Rhea" id="RHEA:33276"/>
    </physiologicalReaction>
</comment>
<evidence type="ECO:0000256" key="7">
    <source>
        <dbReference type="ARBA" id="ARBA00022801"/>
    </source>
</evidence>
<evidence type="ECO:0000256" key="6">
    <source>
        <dbReference type="ARBA" id="ARBA00022723"/>
    </source>
</evidence>
<keyword evidence="5 16" id="KW-0812">Transmembrane</keyword>
<evidence type="ECO:0000256" key="16">
    <source>
        <dbReference type="SAM" id="Phobius"/>
    </source>
</evidence>
<dbReference type="GO" id="GO:0004465">
    <property type="term" value="F:lipoprotein lipase activity"/>
    <property type="evidence" value="ECO:0007669"/>
    <property type="project" value="TreeGrafter"/>
</dbReference>
<evidence type="ECO:0000256" key="14">
    <source>
        <dbReference type="ARBA" id="ARBA00026104"/>
    </source>
</evidence>
<evidence type="ECO:0000256" key="10">
    <source>
        <dbReference type="ARBA" id="ARBA00022989"/>
    </source>
</evidence>
<dbReference type="GO" id="GO:0045211">
    <property type="term" value="C:postsynaptic membrane"/>
    <property type="evidence" value="ECO:0007669"/>
    <property type="project" value="TreeGrafter"/>
</dbReference>
<feature type="region of interest" description="Disordered" evidence="15">
    <location>
        <begin position="973"/>
        <end position="994"/>
    </location>
</feature>
<feature type="transmembrane region" description="Helical" evidence="16">
    <location>
        <begin position="101"/>
        <end position="122"/>
    </location>
</feature>
<keyword evidence="7" id="KW-0378">Hydrolase</keyword>
<evidence type="ECO:0000256" key="2">
    <source>
        <dbReference type="ARBA" id="ARBA00004651"/>
    </source>
</evidence>
<comment type="cofactor">
    <cofactor evidence="1">
        <name>Ca(2+)</name>
        <dbReference type="ChEBI" id="CHEBI:29108"/>
    </cofactor>
</comment>
<dbReference type="RefSeq" id="XP_038072401.1">
    <property type="nucleotide sequence ID" value="XM_038216473.1"/>
</dbReference>
<dbReference type="InterPro" id="IPR002921">
    <property type="entry name" value="Fungal_lipase-type"/>
</dbReference>
<feature type="compositionally biased region" description="Low complexity" evidence="15">
    <location>
        <begin position="939"/>
        <end position="951"/>
    </location>
</feature>